<name>A0A6A5SEJ7_9PLEO</name>
<protein>
    <submittedName>
        <fullName evidence="1">Uncharacterized protein</fullName>
    </submittedName>
</protein>
<evidence type="ECO:0000313" key="1">
    <source>
        <dbReference type="EMBL" id="KAF1937988.1"/>
    </source>
</evidence>
<sequence>MSGTATFGGIRAMGSYCCYVGAEVEEVMPGCSLPPSPRFGSARPCWLPYLQFMQ</sequence>
<accession>A0A6A5SEJ7</accession>
<organism evidence="1 2">
    <name type="scientific">Clathrospora elynae</name>
    <dbReference type="NCBI Taxonomy" id="706981"/>
    <lineage>
        <taxon>Eukaryota</taxon>
        <taxon>Fungi</taxon>
        <taxon>Dikarya</taxon>
        <taxon>Ascomycota</taxon>
        <taxon>Pezizomycotina</taxon>
        <taxon>Dothideomycetes</taxon>
        <taxon>Pleosporomycetidae</taxon>
        <taxon>Pleosporales</taxon>
        <taxon>Diademaceae</taxon>
        <taxon>Clathrospora</taxon>
    </lineage>
</organism>
<dbReference type="EMBL" id="ML976119">
    <property type="protein sequence ID" value="KAF1937988.1"/>
    <property type="molecule type" value="Genomic_DNA"/>
</dbReference>
<keyword evidence="2" id="KW-1185">Reference proteome</keyword>
<gene>
    <name evidence="1" type="ORF">EJ02DRAFT_39173</name>
</gene>
<reference evidence="1" key="1">
    <citation type="journal article" date="2020" name="Stud. Mycol.">
        <title>101 Dothideomycetes genomes: a test case for predicting lifestyles and emergence of pathogens.</title>
        <authorList>
            <person name="Haridas S."/>
            <person name="Albert R."/>
            <person name="Binder M."/>
            <person name="Bloem J."/>
            <person name="Labutti K."/>
            <person name="Salamov A."/>
            <person name="Andreopoulos B."/>
            <person name="Baker S."/>
            <person name="Barry K."/>
            <person name="Bills G."/>
            <person name="Bluhm B."/>
            <person name="Cannon C."/>
            <person name="Castanera R."/>
            <person name="Culley D."/>
            <person name="Daum C."/>
            <person name="Ezra D."/>
            <person name="Gonzalez J."/>
            <person name="Henrissat B."/>
            <person name="Kuo A."/>
            <person name="Liang C."/>
            <person name="Lipzen A."/>
            <person name="Lutzoni F."/>
            <person name="Magnuson J."/>
            <person name="Mondo S."/>
            <person name="Nolan M."/>
            <person name="Ohm R."/>
            <person name="Pangilinan J."/>
            <person name="Park H.-J."/>
            <person name="Ramirez L."/>
            <person name="Alfaro M."/>
            <person name="Sun H."/>
            <person name="Tritt A."/>
            <person name="Yoshinaga Y."/>
            <person name="Zwiers L.-H."/>
            <person name="Turgeon B."/>
            <person name="Goodwin S."/>
            <person name="Spatafora J."/>
            <person name="Crous P."/>
            <person name="Grigoriev I."/>
        </authorList>
    </citation>
    <scope>NUCLEOTIDE SEQUENCE</scope>
    <source>
        <strain evidence="1">CBS 161.51</strain>
    </source>
</reference>
<proteinExistence type="predicted"/>
<dbReference type="Proteomes" id="UP000800038">
    <property type="component" value="Unassembled WGS sequence"/>
</dbReference>
<dbReference type="AlphaFoldDB" id="A0A6A5SEJ7"/>
<evidence type="ECO:0000313" key="2">
    <source>
        <dbReference type="Proteomes" id="UP000800038"/>
    </source>
</evidence>